<evidence type="ECO:0000313" key="13">
    <source>
        <dbReference type="EMBL" id="ANF27287.1"/>
    </source>
</evidence>
<evidence type="ECO:0000259" key="12">
    <source>
        <dbReference type="PROSITE" id="PS50893"/>
    </source>
</evidence>
<keyword evidence="3" id="KW-0813">Transport</keyword>
<dbReference type="InterPro" id="IPR003439">
    <property type="entry name" value="ABC_transporter-like_ATP-bd"/>
</dbReference>
<dbReference type="InterPro" id="IPR017871">
    <property type="entry name" value="ABC_transporter-like_CS"/>
</dbReference>
<evidence type="ECO:0000256" key="2">
    <source>
        <dbReference type="ARBA" id="ARBA00005417"/>
    </source>
</evidence>
<dbReference type="FunFam" id="3.40.50.300:FF:000134">
    <property type="entry name" value="Iron-enterobactin ABC transporter ATP-binding protein"/>
    <property type="match status" value="1"/>
</dbReference>
<dbReference type="InterPro" id="IPR027417">
    <property type="entry name" value="P-loop_NTPase"/>
</dbReference>
<organism evidence="13 14">
    <name type="scientific">Stutzerimonas stutzeri</name>
    <name type="common">Pseudomonas stutzeri</name>
    <dbReference type="NCBI Taxonomy" id="316"/>
    <lineage>
        <taxon>Bacteria</taxon>
        <taxon>Pseudomonadati</taxon>
        <taxon>Pseudomonadota</taxon>
        <taxon>Gammaproteobacteria</taxon>
        <taxon>Pseudomonadales</taxon>
        <taxon>Pseudomonadaceae</taxon>
        <taxon>Stutzerimonas</taxon>
    </lineage>
</organism>
<feature type="domain" description="ABC transporter" evidence="12">
    <location>
        <begin position="4"/>
        <end position="239"/>
    </location>
</feature>
<dbReference type="SUPFAM" id="SSF52540">
    <property type="entry name" value="P-loop containing nucleoside triphosphate hydrolases"/>
    <property type="match status" value="1"/>
</dbReference>
<keyword evidence="6" id="KW-0547">Nucleotide-binding</keyword>
<evidence type="ECO:0000256" key="9">
    <source>
        <dbReference type="ARBA" id="ARBA00023065"/>
    </source>
</evidence>
<evidence type="ECO:0000256" key="10">
    <source>
        <dbReference type="ARBA" id="ARBA00023136"/>
    </source>
</evidence>
<evidence type="ECO:0000313" key="14">
    <source>
        <dbReference type="Proteomes" id="UP000077787"/>
    </source>
</evidence>
<dbReference type="PROSITE" id="PS50893">
    <property type="entry name" value="ABC_TRANSPORTER_2"/>
    <property type="match status" value="1"/>
</dbReference>
<dbReference type="InterPro" id="IPR051535">
    <property type="entry name" value="Siderophore_ABC-ATPase"/>
</dbReference>
<evidence type="ECO:0000256" key="4">
    <source>
        <dbReference type="ARBA" id="ARBA00022475"/>
    </source>
</evidence>
<keyword evidence="9" id="KW-0406">Ion transport</keyword>
<dbReference type="Proteomes" id="UP000077787">
    <property type="component" value="Chromosome"/>
</dbReference>
<comment type="subcellular location">
    <subcellularLocation>
        <location evidence="1">Cell membrane</location>
        <topology evidence="1">Peripheral membrane protein</topology>
    </subcellularLocation>
</comment>
<protein>
    <submittedName>
        <fullName evidence="13">Iron-siderophore ABC transporter ATP-binding protein</fullName>
    </submittedName>
</protein>
<evidence type="ECO:0000256" key="7">
    <source>
        <dbReference type="ARBA" id="ARBA00022840"/>
    </source>
</evidence>
<dbReference type="eggNOG" id="COG1120">
    <property type="taxonomic scope" value="Bacteria"/>
</dbReference>
<dbReference type="CDD" id="cd03214">
    <property type="entry name" value="ABC_Iron-Siderophores_B12_Hemin"/>
    <property type="match status" value="1"/>
</dbReference>
<sequence>MTVLSVENLHFAYQDKVVLDDLTFSLPKGRLIGIVGPNGSGKSTLLKLLARQLPLQRGEIHVHGQSLSRYSMKSLARQLAFLPQRPVMAEGIRVEQLVQYGRHPHQGWFNQWSDEDARQVARARAAMQLDAIWHRQASSLSGGQAQRAWLGMILAQNTDLILLDEPTSALDIGHQAEVMEAVHRIAAEGRTVLIVIHDLGIAARYCDELIALADGGIQAMGRARDVMTKALVDRLYQTEVDILPAPGDGAPVIVPRRRSCAESALPASAPSATRTPAVHEPAQKDTTQ</sequence>
<feature type="region of interest" description="Disordered" evidence="11">
    <location>
        <begin position="263"/>
        <end position="288"/>
    </location>
</feature>
<dbReference type="PROSITE" id="PS00211">
    <property type="entry name" value="ABC_TRANSPORTER_1"/>
    <property type="match status" value="1"/>
</dbReference>
<name>A0A172WVG5_STUST</name>
<keyword evidence="8" id="KW-0408">Iron</keyword>
<dbReference type="RefSeq" id="WP_064482361.1">
    <property type="nucleotide sequence ID" value="NZ_CP015641.1"/>
</dbReference>
<dbReference type="GO" id="GO:0005524">
    <property type="term" value="F:ATP binding"/>
    <property type="evidence" value="ECO:0007669"/>
    <property type="project" value="UniProtKB-KW"/>
</dbReference>
<evidence type="ECO:0000256" key="11">
    <source>
        <dbReference type="SAM" id="MobiDB-lite"/>
    </source>
</evidence>
<keyword evidence="10" id="KW-0472">Membrane</keyword>
<proteinExistence type="inferred from homology"/>
<dbReference type="GO" id="GO:0016887">
    <property type="term" value="F:ATP hydrolysis activity"/>
    <property type="evidence" value="ECO:0007669"/>
    <property type="project" value="InterPro"/>
</dbReference>
<dbReference type="PANTHER" id="PTHR42771">
    <property type="entry name" value="IRON(3+)-HYDROXAMATE IMPORT ATP-BINDING PROTEIN FHUC"/>
    <property type="match status" value="1"/>
</dbReference>
<dbReference type="Gene3D" id="3.40.50.300">
    <property type="entry name" value="P-loop containing nucleotide triphosphate hydrolases"/>
    <property type="match status" value="1"/>
</dbReference>
<reference evidence="13 14" key="1">
    <citation type="submission" date="2016-05" db="EMBL/GenBank/DDBJ databases">
        <title>Genome sequence of Pseudomonas stutzeri 273 and identification of the exopolysaccharide biosynthesis locus.</title>
        <authorList>
            <person name="Wu S."/>
            <person name="Sun C."/>
        </authorList>
    </citation>
    <scope>NUCLEOTIDE SEQUENCE [LARGE SCALE GENOMIC DNA]</scope>
    <source>
        <strain evidence="13 14">273</strain>
    </source>
</reference>
<evidence type="ECO:0000256" key="3">
    <source>
        <dbReference type="ARBA" id="ARBA00022448"/>
    </source>
</evidence>
<comment type="similarity">
    <text evidence="2">Belongs to the ABC transporter superfamily.</text>
</comment>
<keyword evidence="4" id="KW-1003">Cell membrane</keyword>
<evidence type="ECO:0000256" key="8">
    <source>
        <dbReference type="ARBA" id="ARBA00023004"/>
    </source>
</evidence>
<keyword evidence="5" id="KW-0410">Iron transport</keyword>
<dbReference type="EMBL" id="CP015641">
    <property type="protein sequence ID" value="ANF27287.1"/>
    <property type="molecule type" value="Genomic_DNA"/>
</dbReference>
<dbReference type="PANTHER" id="PTHR42771:SF2">
    <property type="entry name" value="IRON(3+)-HYDROXAMATE IMPORT ATP-BINDING PROTEIN FHUC"/>
    <property type="match status" value="1"/>
</dbReference>
<dbReference type="SMART" id="SM00382">
    <property type="entry name" value="AAA"/>
    <property type="match status" value="1"/>
</dbReference>
<evidence type="ECO:0000256" key="5">
    <source>
        <dbReference type="ARBA" id="ARBA00022496"/>
    </source>
</evidence>
<dbReference type="Pfam" id="PF00005">
    <property type="entry name" value="ABC_tran"/>
    <property type="match status" value="1"/>
</dbReference>
<dbReference type="GO" id="GO:0005886">
    <property type="term" value="C:plasma membrane"/>
    <property type="evidence" value="ECO:0007669"/>
    <property type="project" value="UniProtKB-SubCell"/>
</dbReference>
<accession>A0A172WVG5</accession>
<feature type="compositionally biased region" description="Low complexity" evidence="11">
    <location>
        <begin position="263"/>
        <end position="276"/>
    </location>
</feature>
<gene>
    <name evidence="13" type="ORF">PS273GM_20200</name>
</gene>
<evidence type="ECO:0000256" key="1">
    <source>
        <dbReference type="ARBA" id="ARBA00004202"/>
    </source>
</evidence>
<evidence type="ECO:0000256" key="6">
    <source>
        <dbReference type="ARBA" id="ARBA00022741"/>
    </source>
</evidence>
<dbReference type="InterPro" id="IPR003593">
    <property type="entry name" value="AAA+_ATPase"/>
</dbReference>
<dbReference type="AlphaFoldDB" id="A0A172WVG5"/>
<dbReference type="GO" id="GO:0006826">
    <property type="term" value="P:iron ion transport"/>
    <property type="evidence" value="ECO:0007669"/>
    <property type="project" value="UniProtKB-KW"/>
</dbReference>
<dbReference type="OrthoDB" id="5292475at2"/>
<keyword evidence="7 13" id="KW-0067">ATP-binding</keyword>